<sequence>MTTPSKSQSNSLYTSTTRHHPQTLHRTNSKTPATPPVQCCAPLTTVAQLTKTILSYPPHLISNMPPQHPHRHIAQSLYIHETTSAGTCRNKTKQNQTHKVKRINRTYSIAGSGLFI</sequence>
<evidence type="ECO:0000313" key="2">
    <source>
        <dbReference type="EMBL" id="KAF2260619.1"/>
    </source>
</evidence>
<feature type="compositionally biased region" description="Polar residues" evidence="1">
    <location>
        <begin position="1"/>
        <end position="16"/>
    </location>
</feature>
<organism evidence="2 3">
    <name type="scientific">Lojkania enalia</name>
    <dbReference type="NCBI Taxonomy" id="147567"/>
    <lineage>
        <taxon>Eukaryota</taxon>
        <taxon>Fungi</taxon>
        <taxon>Dikarya</taxon>
        <taxon>Ascomycota</taxon>
        <taxon>Pezizomycotina</taxon>
        <taxon>Dothideomycetes</taxon>
        <taxon>Pleosporomycetidae</taxon>
        <taxon>Pleosporales</taxon>
        <taxon>Pleosporales incertae sedis</taxon>
        <taxon>Lojkania</taxon>
    </lineage>
</organism>
<evidence type="ECO:0000313" key="3">
    <source>
        <dbReference type="Proteomes" id="UP000800093"/>
    </source>
</evidence>
<dbReference type="EMBL" id="ML986676">
    <property type="protein sequence ID" value="KAF2260619.1"/>
    <property type="molecule type" value="Genomic_DNA"/>
</dbReference>
<accession>A0A9P4K0H4</accession>
<feature type="region of interest" description="Disordered" evidence="1">
    <location>
        <begin position="1"/>
        <end position="36"/>
    </location>
</feature>
<comment type="caution">
    <text evidence="2">The sequence shown here is derived from an EMBL/GenBank/DDBJ whole genome shotgun (WGS) entry which is preliminary data.</text>
</comment>
<keyword evidence="3" id="KW-1185">Reference proteome</keyword>
<gene>
    <name evidence="2" type="ORF">CC78DRAFT_536284</name>
</gene>
<proteinExistence type="predicted"/>
<evidence type="ECO:0000256" key="1">
    <source>
        <dbReference type="SAM" id="MobiDB-lite"/>
    </source>
</evidence>
<dbReference type="Proteomes" id="UP000800093">
    <property type="component" value="Unassembled WGS sequence"/>
</dbReference>
<reference evidence="3" key="1">
    <citation type="journal article" date="2020" name="Stud. Mycol.">
        <title>101 Dothideomycetes genomes: A test case for predicting lifestyles and emergence of pathogens.</title>
        <authorList>
            <person name="Haridas S."/>
            <person name="Albert R."/>
            <person name="Binder M."/>
            <person name="Bloem J."/>
            <person name="LaButti K."/>
            <person name="Salamov A."/>
            <person name="Andreopoulos B."/>
            <person name="Baker S."/>
            <person name="Barry K."/>
            <person name="Bills G."/>
            <person name="Bluhm B."/>
            <person name="Cannon C."/>
            <person name="Castanera R."/>
            <person name="Culley D."/>
            <person name="Daum C."/>
            <person name="Ezra D."/>
            <person name="Gonzalez J."/>
            <person name="Henrissat B."/>
            <person name="Kuo A."/>
            <person name="Liang C."/>
            <person name="Lipzen A."/>
            <person name="Lutzoni F."/>
            <person name="Magnuson J."/>
            <person name="Mondo S."/>
            <person name="Nolan M."/>
            <person name="Ohm R."/>
            <person name="Pangilinan J."/>
            <person name="Park H.-J."/>
            <person name="Ramirez L."/>
            <person name="Alfaro M."/>
            <person name="Sun H."/>
            <person name="Tritt A."/>
            <person name="Yoshinaga Y."/>
            <person name="Zwiers L.-H."/>
            <person name="Turgeon B."/>
            <person name="Goodwin S."/>
            <person name="Spatafora J."/>
            <person name="Crous P."/>
            <person name="Grigoriev I."/>
        </authorList>
    </citation>
    <scope>NUCLEOTIDE SEQUENCE [LARGE SCALE GENOMIC DNA]</scope>
    <source>
        <strain evidence="3">CBS 304.66</strain>
    </source>
</reference>
<dbReference type="AlphaFoldDB" id="A0A9P4K0H4"/>
<name>A0A9P4K0H4_9PLEO</name>
<protein>
    <submittedName>
        <fullName evidence="2">Uncharacterized protein</fullName>
    </submittedName>
</protein>